<evidence type="ECO:0000313" key="3">
    <source>
        <dbReference type="EMBL" id="MFH7598057.1"/>
    </source>
</evidence>
<dbReference type="InterPro" id="IPR001128">
    <property type="entry name" value="Cyt_P450"/>
</dbReference>
<proteinExistence type="inferred from homology"/>
<evidence type="ECO:0000256" key="1">
    <source>
        <dbReference type="ARBA" id="ARBA00010617"/>
    </source>
</evidence>
<evidence type="ECO:0000256" key="2">
    <source>
        <dbReference type="RuleBase" id="RU000461"/>
    </source>
</evidence>
<dbReference type="PANTHER" id="PTHR46696:SF3">
    <property type="entry name" value="PULCHERRIMINIC ACID SYNTHASE"/>
    <property type="match status" value="1"/>
</dbReference>
<dbReference type="InterPro" id="IPR036396">
    <property type="entry name" value="Cyt_P450_sf"/>
</dbReference>
<name>A0ABW7PI29_9ACTN</name>
<comment type="caution">
    <text evidence="3">The sequence shown here is derived from an EMBL/GenBank/DDBJ whole genome shotgun (WGS) entry which is preliminary data.</text>
</comment>
<dbReference type="Pfam" id="PF00067">
    <property type="entry name" value="p450"/>
    <property type="match status" value="1"/>
</dbReference>
<organism evidence="3 4">
    <name type="scientific">Streptomyces racemochromogenes</name>
    <dbReference type="NCBI Taxonomy" id="67353"/>
    <lineage>
        <taxon>Bacteria</taxon>
        <taxon>Bacillati</taxon>
        <taxon>Actinomycetota</taxon>
        <taxon>Actinomycetes</taxon>
        <taxon>Kitasatosporales</taxon>
        <taxon>Streptomycetaceae</taxon>
        <taxon>Streptomyces</taxon>
    </lineage>
</organism>
<accession>A0ABW7PI29</accession>
<protein>
    <submittedName>
        <fullName evidence="3">Cytochrome P450</fullName>
    </submittedName>
</protein>
<dbReference type="PROSITE" id="PS00086">
    <property type="entry name" value="CYTOCHROME_P450"/>
    <property type="match status" value="1"/>
</dbReference>
<reference evidence="3 4" key="1">
    <citation type="submission" date="2024-03" db="EMBL/GenBank/DDBJ databases">
        <title>Whole genome sequencing of Streptomyces racemochromogenes, to identify antimicrobial biosynthetic gene clusters.</title>
        <authorList>
            <person name="Suryawanshi P."/>
            <person name="Krishnaraj P.U."/>
            <person name="Arun Y.P."/>
            <person name="Suryawanshi M.P."/>
            <person name="Rakshit O."/>
        </authorList>
    </citation>
    <scope>NUCLEOTIDE SEQUENCE [LARGE SCALE GENOMIC DNA]</scope>
    <source>
        <strain evidence="3 4">AUDT626</strain>
    </source>
</reference>
<dbReference type="PANTHER" id="PTHR46696">
    <property type="entry name" value="P450, PUTATIVE (EUROFUNG)-RELATED"/>
    <property type="match status" value="1"/>
</dbReference>
<dbReference type="InterPro" id="IPR002397">
    <property type="entry name" value="Cyt_P450_B"/>
</dbReference>
<keyword evidence="2" id="KW-0560">Oxidoreductase</keyword>
<dbReference type="Gene3D" id="1.10.630.10">
    <property type="entry name" value="Cytochrome P450"/>
    <property type="match status" value="1"/>
</dbReference>
<dbReference type="InterPro" id="IPR017972">
    <property type="entry name" value="Cyt_P450_CS"/>
</dbReference>
<keyword evidence="4" id="KW-1185">Reference proteome</keyword>
<gene>
    <name evidence="3" type="ORF">WDV06_23595</name>
</gene>
<dbReference type="PRINTS" id="PR00359">
    <property type="entry name" value="BP450"/>
</dbReference>
<keyword evidence="2" id="KW-0503">Monooxygenase</keyword>
<dbReference type="EMBL" id="JBBDHD010000069">
    <property type="protein sequence ID" value="MFH7598057.1"/>
    <property type="molecule type" value="Genomic_DNA"/>
</dbReference>
<dbReference type="Proteomes" id="UP001610631">
    <property type="component" value="Unassembled WGS sequence"/>
</dbReference>
<dbReference type="SUPFAM" id="SSF48264">
    <property type="entry name" value="Cytochrome P450"/>
    <property type="match status" value="1"/>
</dbReference>
<keyword evidence="2" id="KW-0408">Iron</keyword>
<sequence length="435" mass="47891">MTTQTTEAAAAEDAVALDAVAEDGAQAPEEAPHPLAQPAEANAAQLLEWFKKARAEAPVFWDSTRFAWQVFSYEDYNTVSTNPQVFSSDFSPVFPVPEELALLMGPGTFGGIDPPKHGPLRRLVSQAFTPRRMAALEPRIEEITKELLAGLGDRTDIDVVTDLAYPLPVTVIAELLGVPAADQDLFREWVDVILNNEGMEYPNLPDDFAETMGPAIKEWAAYLYAKIAEKRAEPTDDLMSGLIESEVEGRRLTDEEIVNIVALLLTAGHISSATLLSNLFIVLDEHPEAQAELRADRSLIPAAVEETLRYRSPFNNIFRLLTQDTDILGVPMKAGQMVTAWSASANRDETQFPDPDTFDVHRSANKHMAFGHGIHHCLGAFLARIEAKVFLNLAFDAFESFTVHHDKAEFYEADQLTARHLPVSVVRPAGGRDGS</sequence>
<keyword evidence="2" id="KW-0349">Heme</keyword>
<keyword evidence="2" id="KW-0479">Metal-binding</keyword>
<evidence type="ECO:0000313" key="4">
    <source>
        <dbReference type="Proteomes" id="UP001610631"/>
    </source>
</evidence>
<comment type="similarity">
    <text evidence="1 2">Belongs to the cytochrome P450 family.</text>
</comment>
<dbReference type="RefSeq" id="WP_395511773.1">
    <property type="nucleotide sequence ID" value="NZ_JBBDHD010000069.1"/>
</dbReference>
<dbReference type="CDD" id="cd11032">
    <property type="entry name" value="P450_EryK-like"/>
    <property type="match status" value="1"/>
</dbReference>